<proteinExistence type="predicted"/>
<dbReference type="EMBL" id="JARPOI010000001">
    <property type="protein sequence ID" value="KAJ9190575.1"/>
    <property type="molecule type" value="Genomic_DNA"/>
</dbReference>
<dbReference type="InterPro" id="IPR036388">
    <property type="entry name" value="WH-like_DNA-bd_sf"/>
</dbReference>
<name>A0ABQ9NFB4_HEVBR</name>
<feature type="domain" description="Disease resistance protein winged helix" evidence="2">
    <location>
        <begin position="54"/>
        <end position="76"/>
    </location>
</feature>
<dbReference type="InterPro" id="IPR058922">
    <property type="entry name" value="WHD_DRP"/>
</dbReference>
<dbReference type="Proteomes" id="UP001174677">
    <property type="component" value="Chromosome 1"/>
</dbReference>
<gene>
    <name evidence="3" type="ORF">P3X46_001762</name>
</gene>
<organism evidence="3 4">
    <name type="scientific">Hevea brasiliensis</name>
    <name type="common">Para rubber tree</name>
    <name type="synonym">Siphonia brasiliensis</name>
    <dbReference type="NCBI Taxonomy" id="3981"/>
    <lineage>
        <taxon>Eukaryota</taxon>
        <taxon>Viridiplantae</taxon>
        <taxon>Streptophyta</taxon>
        <taxon>Embryophyta</taxon>
        <taxon>Tracheophyta</taxon>
        <taxon>Spermatophyta</taxon>
        <taxon>Magnoliopsida</taxon>
        <taxon>eudicotyledons</taxon>
        <taxon>Gunneridae</taxon>
        <taxon>Pentapetalae</taxon>
        <taxon>rosids</taxon>
        <taxon>fabids</taxon>
        <taxon>Malpighiales</taxon>
        <taxon>Euphorbiaceae</taxon>
        <taxon>Crotonoideae</taxon>
        <taxon>Micrandreae</taxon>
        <taxon>Hevea</taxon>
    </lineage>
</organism>
<comment type="caution">
    <text evidence="3">The sequence shown here is derived from an EMBL/GenBank/DDBJ whole genome shotgun (WGS) entry which is preliminary data.</text>
</comment>
<accession>A0ABQ9NFB4</accession>
<dbReference type="Pfam" id="PF23559">
    <property type="entry name" value="WHD_DRP"/>
    <property type="match status" value="1"/>
</dbReference>
<dbReference type="SUPFAM" id="SSF52540">
    <property type="entry name" value="P-loop containing nucleoside triphosphate hydrolases"/>
    <property type="match status" value="1"/>
</dbReference>
<sequence>MGGLLRSKRDVEEWEKVLNNKLWNLSNDNILPALRLSYHYLPSHLKQCFAFCAIFPKDYHFKKQELVLLWMAEGYLIDL</sequence>
<protein>
    <recommendedName>
        <fullName evidence="2">Disease resistance protein winged helix domain-containing protein</fullName>
    </recommendedName>
</protein>
<dbReference type="InterPro" id="IPR044974">
    <property type="entry name" value="Disease_R_plants"/>
</dbReference>
<evidence type="ECO:0000313" key="4">
    <source>
        <dbReference type="Proteomes" id="UP001174677"/>
    </source>
</evidence>
<keyword evidence="4" id="KW-1185">Reference proteome</keyword>
<keyword evidence="1" id="KW-0677">Repeat</keyword>
<dbReference type="InterPro" id="IPR027417">
    <property type="entry name" value="P-loop_NTPase"/>
</dbReference>
<dbReference type="PANTHER" id="PTHR23155:SF1195">
    <property type="entry name" value="DISEASE RESISTANCE PROTEIN RGA3"/>
    <property type="match status" value="1"/>
</dbReference>
<reference evidence="3" key="1">
    <citation type="journal article" date="2023" name="Plant Biotechnol. J.">
        <title>Chromosome-level wild Hevea brasiliensis genome provides new tools for genomic-assisted breeding and valuable loci to elevate rubber yield.</title>
        <authorList>
            <person name="Cheng H."/>
            <person name="Song X."/>
            <person name="Hu Y."/>
            <person name="Wu T."/>
            <person name="Yang Q."/>
            <person name="An Z."/>
            <person name="Feng S."/>
            <person name="Deng Z."/>
            <person name="Wu W."/>
            <person name="Zeng X."/>
            <person name="Tu M."/>
            <person name="Wang X."/>
            <person name="Huang H."/>
        </authorList>
    </citation>
    <scope>NUCLEOTIDE SEQUENCE</scope>
    <source>
        <strain evidence="3">MT/VB/25A 57/8</strain>
    </source>
</reference>
<evidence type="ECO:0000313" key="3">
    <source>
        <dbReference type="EMBL" id="KAJ9190575.1"/>
    </source>
</evidence>
<evidence type="ECO:0000259" key="2">
    <source>
        <dbReference type="Pfam" id="PF23559"/>
    </source>
</evidence>
<dbReference type="PANTHER" id="PTHR23155">
    <property type="entry name" value="DISEASE RESISTANCE PROTEIN RP"/>
    <property type="match status" value="1"/>
</dbReference>
<dbReference type="Gene3D" id="1.10.10.10">
    <property type="entry name" value="Winged helix-like DNA-binding domain superfamily/Winged helix DNA-binding domain"/>
    <property type="match status" value="1"/>
</dbReference>
<evidence type="ECO:0000256" key="1">
    <source>
        <dbReference type="ARBA" id="ARBA00022737"/>
    </source>
</evidence>